<evidence type="ECO:0000256" key="7">
    <source>
        <dbReference type="SAM" id="MobiDB-lite"/>
    </source>
</evidence>
<evidence type="ECO:0000256" key="2">
    <source>
        <dbReference type="ARBA" id="ARBA00022723"/>
    </source>
</evidence>
<evidence type="ECO:0000313" key="12">
    <source>
        <dbReference type="Proteomes" id="UP000324091"/>
    </source>
</evidence>
<dbReference type="InterPro" id="IPR001841">
    <property type="entry name" value="Znf_RING"/>
</dbReference>
<dbReference type="InterPro" id="IPR000315">
    <property type="entry name" value="Znf_B-box"/>
</dbReference>
<keyword evidence="12" id="KW-1185">Reference proteome</keyword>
<dbReference type="AlphaFoldDB" id="A0A5C6MLN9"/>
<dbReference type="SMART" id="SM00336">
    <property type="entry name" value="BBOX"/>
    <property type="match status" value="1"/>
</dbReference>
<dbReference type="InterPro" id="IPR027370">
    <property type="entry name" value="Znf-RING_euk"/>
</dbReference>
<gene>
    <name evidence="11" type="ORF">D4764_08G0001510</name>
</gene>
<sequence>MSEPAEPTSLQDGGSRGSAEGGPAVTMLHKHLICPICHEVFNKPVVILPCQHNLCRKCANQLYQARTTMTVNSGHFRCPSCRQEVVLDRHGVYGLQRNLLVESIIDIYNQEISNNISCVPSPVSPDQPLRCSIHKTERVNIYCLTCGLLTCSLCKVFGAHQSCQVAPLSHICQQKKDELHDHVASLTELNHKIQSVIKQLEDTCASVTVMTQQLKSEQEEKTSRIQALMRCYENHVEANRKLLEQASHSIKEEDLVTFVQSSRELIAKVTEASHRLPPESLEPAAERLTEYRYNFSRQERALRSISFHK</sequence>
<dbReference type="Pfam" id="PF13445">
    <property type="entry name" value="zf-RING_UBOX"/>
    <property type="match status" value="1"/>
</dbReference>
<dbReference type="InterPro" id="IPR017907">
    <property type="entry name" value="Znf_RING_CS"/>
</dbReference>
<dbReference type="SMART" id="SM00184">
    <property type="entry name" value="RING"/>
    <property type="match status" value="1"/>
</dbReference>
<dbReference type="SUPFAM" id="SSF57850">
    <property type="entry name" value="RING/U-box"/>
    <property type="match status" value="1"/>
</dbReference>
<dbReference type="GO" id="GO:0030018">
    <property type="term" value="C:Z disc"/>
    <property type="evidence" value="ECO:0007669"/>
    <property type="project" value="UniProtKB-SubCell"/>
</dbReference>
<feature type="domain" description="COS" evidence="10">
    <location>
        <begin position="250"/>
        <end position="308"/>
    </location>
</feature>
<dbReference type="InterPro" id="IPR017903">
    <property type="entry name" value="COS_domain"/>
</dbReference>
<dbReference type="Gene3D" id="1.20.5.170">
    <property type="match status" value="1"/>
</dbReference>
<keyword evidence="4" id="KW-0862">Zinc</keyword>
<dbReference type="PROSITE" id="PS00518">
    <property type="entry name" value="ZF_RING_1"/>
    <property type="match status" value="1"/>
</dbReference>
<dbReference type="Proteomes" id="UP000324091">
    <property type="component" value="Chromosome 8"/>
</dbReference>
<evidence type="ECO:0000259" key="8">
    <source>
        <dbReference type="PROSITE" id="PS50089"/>
    </source>
</evidence>
<evidence type="ECO:0000256" key="1">
    <source>
        <dbReference type="ARBA" id="ARBA00004216"/>
    </source>
</evidence>
<dbReference type="PANTHER" id="PTHR24103">
    <property type="entry name" value="E3 UBIQUITIN-PROTEIN LIGASE TRIM"/>
    <property type="match status" value="1"/>
</dbReference>
<dbReference type="PROSITE" id="PS50089">
    <property type="entry name" value="ZF_RING_2"/>
    <property type="match status" value="1"/>
</dbReference>
<dbReference type="PROSITE" id="PS51262">
    <property type="entry name" value="COS"/>
    <property type="match status" value="1"/>
</dbReference>
<evidence type="ECO:0000256" key="4">
    <source>
        <dbReference type="ARBA" id="ARBA00022833"/>
    </source>
</evidence>
<dbReference type="SUPFAM" id="SSF57845">
    <property type="entry name" value="B-box zinc-binding domain"/>
    <property type="match status" value="1"/>
</dbReference>
<evidence type="ECO:0000256" key="6">
    <source>
        <dbReference type="PROSITE-ProRule" id="PRU00024"/>
    </source>
</evidence>
<proteinExistence type="predicted"/>
<keyword evidence="2" id="KW-0479">Metal-binding</keyword>
<feature type="domain" description="B box-type" evidence="9">
    <location>
        <begin position="126"/>
        <end position="168"/>
    </location>
</feature>
<dbReference type="Gene3D" id="3.30.40.10">
    <property type="entry name" value="Zinc/RING finger domain, C3HC4 (zinc finger)"/>
    <property type="match status" value="1"/>
</dbReference>
<dbReference type="Pfam" id="PF00643">
    <property type="entry name" value="zf-B_box"/>
    <property type="match status" value="1"/>
</dbReference>
<feature type="region of interest" description="Disordered" evidence="7">
    <location>
        <begin position="1"/>
        <end position="21"/>
    </location>
</feature>
<name>A0A5C6MLN9_9TELE</name>
<dbReference type="GO" id="GO:0008270">
    <property type="term" value="F:zinc ion binding"/>
    <property type="evidence" value="ECO:0007669"/>
    <property type="project" value="UniProtKB-KW"/>
</dbReference>
<dbReference type="InterPro" id="IPR013083">
    <property type="entry name" value="Znf_RING/FYVE/PHD"/>
</dbReference>
<evidence type="ECO:0000256" key="5">
    <source>
        <dbReference type="ARBA" id="ARBA00023054"/>
    </source>
</evidence>
<comment type="subcellular location">
    <subcellularLocation>
        <location evidence="1">Cytoplasm</location>
        <location evidence="1">Myofibril</location>
        <location evidence="1">Sarcomere</location>
        <location evidence="1">Z line</location>
    </subcellularLocation>
</comment>
<evidence type="ECO:0000259" key="10">
    <source>
        <dbReference type="PROSITE" id="PS51262"/>
    </source>
</evidence>
<feature type="domain" description="RING-type" evidence="8">
    <location>
        <begin position="34"/>
        <end position="82"/>
    </location>
</feature>
<protein>
    <submittedName>
        <fullName evidence="11">Tripartite motif-containing protein 55</fullName>
    </submittedName>
</protein>
<dbReference type="PROSITE" id="PS50119">
    <property type="entry name" value="ZF_BBOX"/>
    <property type="match status" value="1"/>
</dbReference>
<accession>A0A5C6MLN9</accession>
<reference evidence="11 12" key="1">
    <citation type="submission" date="2019-04" db="EMBL/GenBank/DDBJ databases">
        <title>Chromosome genome assembly for Takifugu flavidus.</title>
        <authorList>
            <person name="Xiao S."/>
        </authorList>
    </citation>
    <scope>NUCLEOTIDE SEQUENCE [LARGE SCALE GENOMIC DNA]</scope>
    <source>
        <strain evidence="11">HTHZ2018</strain>
        <tissue evidence="11">Muscle</tissue>
    </source>
</reference>
<dbReference type="Gene3D" id="3.30.160.60">
    <property type="entry name" value="Classic Zinc Finger"/>
    <property type="match status" value="1"/>
</dbReference>
<evidence type="ECO:0000256" key="3">
    <source>
        <dbReference type="ARBA" id="ARBA00022771"/>
    </source>
</evidence>
<evidence type="ECO:0000313" key="11">
    <source>
        <dbReference type="EMBL" id="TWW56164.1"/>
    </source>
</evidence>
<keyword evidence="5" id="KW-0175">Coiled coil</keyword>
<comment type="caution">
    <text evidence="11">The sequence shown here is derived from an EMBL/GenBank/DDBJ whole genome shotgun (WGS) entry which is preliminary data.</text>
</comment>
<feature type="non-terminal residue" evidence="11">
    <location>
        <position position="309"/>
    </location>
</feature>
<organism evidence="11 12">
    <name type="scientific">Takifugu flavidus</name>
    <name type="common">sansaifugu</name>
    <dbReference type="NCBI Taxonomy" id="433684"/>
    <lineage>
        <taxon>Eukaryota</taxon>
        <taxon>Metazoa</taxon>
        <taxon>Chordata</taxon>
        <taxon>Craniata</taxon>
        <taxon>Vertebrata</taxon>
        <taxon>Euteleostomi</taxon>
        <taxon>Actinopterygii</taxon>
        <taxon>Neopterygii</taxon>
        <taxon>Teleostei</taxon>
        <taxon>Neoteleostei</taxon>
        <taxon>Acanthomorphata</taxon>
        <taxon>Eupercaria</taxon>
        <taxon>Tetraodontiformes</taxon>
        <taxon>Tetradontoidea</taxon>
        <taxon>Tetraodontidae</taxon>
        <taxon>Takifugu</taxon>
    </lineage>
</organism>
<dbReference type="InterPro" id="IPR050143">
    <property type="entry name" value="TRIM/RBCC"/>
</dbReference>
<evidence type="ECO:0000259" key="9">
    <source>
        <dbReference type="PROSITE" id="PS50119"/>
    </source>
</evidence>
<dbReference type="EMBL" id="RHFK02000021">
    <property type="protein sequence ID" value="TWW56164.1"/>
    <property type="molecule type" value="Genomic_DNA"/>
</dbReference>
<keyword evidence="3 6" id="KW-0863">Zinc-finger</keyword>